<feature type="transmembrane region" description="Helical" evidence="3">
    <location>
        <begin position="44"/>
        <end position="69"/>
    </location>
</feature>
<dbReference type="PANTHER" id="PTHR30386">
    <property type="entry name" value="MEMBRANE FUSION SUBUNIT OF EMRAB-TOLC MULTIDRUG EFFLUX PUMP"/>
    <property type="match status" value="1"/>
</dbReference>
<keyword evidence="5" id="KW-1185">Reference proteome</keyword>
<name>A0A6A7Y3C2_9HYPH</name>
<dbReference type="PRINTS" id="PR01490">
    <property type="entry name" value="RTXTOXIND"/>
</dbReference>
<dbReference type="NCBIfam" id="TIGR03794">
    <property type="entry name" value="NHLM_micro_HlyD"/>
    <property type="match status" value="1"/>
</dbReference>
<feature type="coiled-coil region" evidence="1">
    <location>
        <begin position="220"/>
        <end position="265"/>
    </location>
</feature>
<dbReference type="SUPFAM" id="SSF51230">
    <property type="entry name" value="Single hybrid motif"/>
    <property type="match status" value="1"/>
</dbReference>
<feature type="region of interest" description="Disordered" evidence="2">
    <location>
        <begin position="1"/>
        <end position="20"/>
    </location>
</feature>
<keyword evidence="3" id="KW-0472">Membrane</keyword>
<proteinExistence type="predicted"/>
<dbReference type="EMBL" id="VWNA01000001">
    <property type="protein sequence ID" value="MQT13610.1"/>
    <property type="molecule type" value="Genomic_DNA"/>
</dbReference>
<protein>
    <submittedName>
        <fullName evidence="4">NHLP bacteriocin system secretion protein</fullName>
    </submittedName>
</protein>
<keyword evidence="1" id="KW-0175">Coiled coil</keyword>
<dbReference type="InterPro" id="IPR011053">
    <property type="entry name" value="Single_hybrid_motif"/>
</dbReference>
<dbReference type="Gene3D" id="2.40.50.100">
    <property type="match status" value="1"/>
</dbReference>
<sequence>MSDVPAANAPTPAAPSGGTAHASEIAYRQQALDKLRTPEQVDRLMHVVGPAGWILLLSIIVVLGFALYWSLAGRIATSVEAQGILDPAFGEQHDIVAPAAGILRAVLVRPGDSVKKGELLAKVEILSDVEMRDNAQRTLQSLQQERTNQSAFWDNFIAAQNQDFAAQRATLQDQIKWAGEQITARQQILTSLMALEAKGLATSVQVESARDDLISASSSQDSARNQLQQLQARSLDIQNQRQTALSNLDDRILQAQEQLANAQSQLHQEGRIVADMDGVVVEREGEIDTAVQPGSPIVAIQKAQPILRGVFFAEPRLGKDVRVGMSVNVAPSTASPSRYGTIRGKIVWVSPAPLSMQAVTQQLGNATLAQTLAGNAPPIAFGVALERDPSTPSGFAWTSGRGPDQAIETGTLASAKVSIREDAPAVLIVPAIRRLLGIEP</sequence>
<dbReference type="AlphaFoldDB" id="A0A6A7Y3C2"/>
<gene>
    <name evidence="4" type="ORF">F0357_13365</name>
</gene>
<comment type="caution">
    <text evidence="4">The sequence shown here is derived from an EMBL/GenBank/DDBJ whole genome shotgun (WGS) entry which is preliminary data.</text>
</comment>
<evidence type="ECO:0000256" key="1">
    <source>
        <dbReference type="SAM" id="Coils"/>
    </source>
</evidence>
<evidence type="ECO:0000256" key="3">
    <source>
        <dbReference type="SAM" id="Phobius"/>
    </source>
</evidence>
<evidence type="ECO:0000313" key="4">
    <source>
        <dbReference type="EMBL" id="MQT13610.1"/>
    </source>
</evidence>
<dbReference type="InterPro" id="IPR050739">
    <property type="entry name" value="MFP"/>
</dbReference>
<keyword evidence="3" id="KW-0812">Transmembrane</keyword>
<dbReference type="Proteomes" id="UP000332515">
    <property type="component" value="Unassembled WGS sequence"/>
</dbReference>
<evidence type="ECO:0000256" key="2">
    <source>
        <dbReference type="SAM" id="MobiDB-lite"/>
    </source>
</evidence>
<keyword evidence="3" id="KW-1133">Transmembrane helix</keyword>
<accession>A0A6A7Y3C2</accession>
<organism evidence="4 5">
    <name type="scientific">Segnochrobactrum spirostomi</name>
    <dbReference type="NCBI Taxonomy" id="2608987"/>
    <lineage>
        <taxon>Bacteria</taxon>
        <taxon>Pseudomonadati</taxon>
        <taxon>Pseudomonadota</taxon>
        <taxon>Alphaproteobacteria</taxon>
        <taxon>Hyphomicrobiales</taxon>
        <taxon>Segnochrobactraceae</taxon>
        <taxon>Segnochrobactrum</taxon>
    </lineage>
</organism>
<dbReference type="RefSeq" id="WP_153482550.1">
    <property type="nucleotide sequence ID" value="NZ_VWNA01000001.1"/>
</dbReference>
<reference evidence="4 5" key="1">
    <citation type="submission" date="2019-09" db="EMBL/GenBank/DDBJ databases">
        <title>Segnochrobactrum spirostomi gen. nov., sp. nov., isolated from the ciliate Spirostomum cf. yagiui and description of a novel family, Segnochrobactraceae fam. nov. within the order Rhizobiales of the class Alphaproteobacteria.</title>
        <authorList>
            <person name="Akter S."/>
            <person name="Shazib S.U.A."/>
            <person name="Shin M.K."/>
        </authorList>
    </citation>
    <scope>NUCLEOTIDE SEQUENCE [LARGE SCALE GENOMIC DNA]</scope>
    <source>
        <strain evidence="4 5">Sp-1</strain>
    </source>
</reference>
<evidence type="ECO:0000313" key="5">
    <source>
        <dbReference type="Proteomes" id="UP000332515"/>
    </source>
</evidence>
<dbReference type="PANTHER" id="PTHR30386:SF17">
    <property type="entry name" value="ALKALINE PROTEASE SECRETION PROTEIN APRE"/>
    <property type="match status" value="1"/>
</dbReference>
<dbReference type="InterPro" id="IPR022275">
    <property type="entry name" value="NHPM_bacteriocin_SS_HylD"/>
</dbReference>